<gene>
    <name evidence="1" type="ORF">WJX84_000970</name>
</gene>
<dbReference type="InterPro" id="IPR021325">
    <property type="entry name" value="CCB2/CCB4"/>
</dbReference>
<comment type="caution">
    <text evidence="1">The sequence shown here is derived from an EMBL/GenBank/DDBJ whole genome shotgun (WGS) entry which is preliminary data.</text>
</comment>
<protein>
    <submittedName>
        <fullName evidence="1">Uncharacterized protein</fullName>
    </submittedName>
</protein>
<keyword evidence="2" id="KW-1185">Reference proteome</keyword>
<dbReference type="Proteomes" id="UP001485043">
    <property type="component" value="Unassembled WGS sequence"/>
</dbReference>
<dbReference type="EMBL" id="JALJOV010000168">
    <property type="protein sequence ID" value="KAK9866351.1"/>
    <property type="molecule type" value="Genomic_DNA"/>
</dbReference>
<dbReference type="AlphaFoldDB" id="A0AAW1T9B7"/>
<dbReference type="InterPro" id="IPR044970">
    <property type="entry name" value="CCB2"/>
</dbReference>
<dbReference type="PANTHER" id="PTHR36403">
    <property type="entry name" value="PROTEIN COFACTOR ASSEMBLY OF COMPLEX C SUBUNIT B CCB2, CHLOROPLASTIC"/>
    <property type="match status" value="1"/>
</dbReference>
<name>A0AAW1T9B7_9CHLO</name>
<sequence>MLQMPLDVLAVPATAHPSLTAWTVSSLQRPAGNRAELRRPRLSQASYLYSCRLHPTQATKDSGPMATPDPGTDLAVFQFTLGIPGFDDALIPRIIGCAVNVLLVANHLAASNPAPAQWRTEVVGAVLGLVGVAAPSVDRLLKDKLPGRGRTKSVSSAATMPLLALSPRLRQDVRQEVAWGTYSLVCNVNCSSVLIVDGNNEIIGARGSFGQSPLLSKQPDANLQLFTKIWKQMQSLQGSRGSSQSEQAQQLSDACQKLPADLRSILTANSARDVRVCRARDGTSRVAVLVVAEPTARLSQSEVKWASMIAQKMEGCLQMQPAQS</sequence>
<reference evidence="1 2" key="1">
    <citation type="journal article" date="2024" name="Nat. Commun.">
        <title>Phylogenomics reveals the evolutionary origins of lichenization in chlorophyte algae.</title>
        <authorList>
            <person name="Puginier C."/>
            <person name="Libourel C."/>
            <person name="Otte J."/>
            <person name="Skaloud P."/>
            <person name="Haon M."/>
            <person name="Grisel S."/>
            <person name="Petersen M."/>
            <person name="Berrin J.G."/>
            <person name="Delaux P.M."/>
            <person name="Dal Grande F."/>
            <person name="Keller J."/>
        </authorList>
    </citation>
    <scope>NUCLEOTIDE SEQUENCE [LARGE SCALE GENOMIC DNA]</scope>
    <source>
        <strain evidence="1 2">SAG 2523</strain>
    </source>
</reference>
<evidence type="ECO:0000313" key="2">
    <source>
        <dbReference type="Proteomes" id="UP001485043"/>
    </source>
</evidence>
<proteinExistence type="predicted"/>
<dbReference type="Pfam" id="PF11152">
    <property type="entry name" value="CCB2_CCB4"/>
    <property type="match status" value="1"/>
</dbReference>
<dbReference type="PANTHER" id="PTHR36403:SF1">
    <property type="entry name" value="PROTEIN COFACTOR ASSEMBLY OF COMPLEX C SUBUNIT B CCB2, CHLOROPLASTIC"/>
    <property type="match status" value="1"/>
</dbReference>
<organism evidence="1 2">
    <name type="scientific">Apatococcus fuscideae</name>
    <dbReference type="NCBI Taxonomy" id="2026836"/>
    <lineage>
        <taxon>Eukaryota</taxon>
        <taxon>Viridiplantae</taxon>
        <taxon>Chlorophyta</taxon>
        <taxon>core chlorophytes</taxon>
        <taxon>Trebouxiophyceae</taxon>
        <taxon>Chlorellales</taxon>
        <taxon>Chlorellaceae</taxon>
        <taxon>Apatococcus</taxon>
    </lineage>
</organism>
<accession>A0AAW1T9B7</accession>
<evidence type="ECO:0000313" key="1">
    <source>
        <dbReference type="EMBL" id="KAK9866351.1"/>
    </source>
</evidence>
<dbReference type="GO" id="GO:0010190">
    <property type="term" value="P:cytochrome b6f complex assembly"/>
    <property type="evidence" value="ECO:0007669"/>
    <property type="project" value="InterPro"/>
</dbReference>